<dbReference type="Pfam" id="PF01471">
    <property type="entry name" value="PG_binding_1"/>
    <property type="match status" value="1"/>
</dbReference>
<sequence length="297" mass="31892" precursor="true">MISSKALVTSIAVIGLSAAIYAAPVNASASSLNLHKGSRGAAVTTLQNDLRKAGFFNAKSTGYFGSITKNSVLKLQKKYGLKADGIVGAKTFKAINDALSKVNIAQKSTSLAAKVLSSTQSQVKTTQKITSRAGDDRTGYLIPWFGGVEEIFARDSDATVFDIETGMSFNVKRSYGYNHADCEPLTERDTEIMKNIYGGQWSWSRRAVIVTVNGMKIPGSMAGMPHAGLDSAGENAHVGYRSGGYGAGTNLDKVKGNAMNGHFDIHFYNSKTHGSNKVDKNHQNKVSEALRWLEGNR</sequence>
<evidence type="ECO:0000313" key="4">
    <source>
        <dbReference type="Proteomes" id="UP000036923"/>
    </source>
</evidence>
<organism evidence="3 4">
    <name type="scientific">Pseudobacteroides cellulosolvens ATCC 35603 = DSM 2933</name>
    <dbReference type="NCBI Taxonomy" id="398512"/>
    <lineage>
        <taxon>Bacteria</taxon>
        <taxon>Bacillati</taxon>
        <taxon>Bacillota</taxon>
        <taxon>Clostridia</taxon>
        <taxon>Eubacteriales</taxon>
        <taxon>Oscillospiraceae</taxon>
        <taxon>Pseudobacteroides</taxon>
    </lineage>
</organism>
<keyword evidence="4" id="KW-1185">Reference proteome</keyword>
<feature type="domain" description="Peptidoglycan binding-like" evidence="2">
    <location>
        <begin position="39"/>
        <end position="95"/>
    </location>
</feature>
<keyword evidence="1" id="KW-0732">Signal</keyword>
<dbReference type="SUPFAM" id="SSF47090">
    <property type="entry name" value="PGBD-like"/>
    <property type="match status" value="1"/>
</dbReference>
<protein>
    <submittedName>
        <fullName evidence="3">Peptidoglycan-binding domain 1 protein</fullName>
    </submittedName>
</protein>
<dbReference type="RefSeq" id="WP_050753618.1">
    <property type="nucleotide sequence ID" value="NZ_JQKC01000002.1"/>
</dbReference>
<evidence type="ECO:0000313" key="3">
    <source>
        <dbReference type="EMBL" id="KNY28547.1"/>
    </source>
</evidence>
<dbReference type="InterPro" id="IPR002477">
    <property type="entry name" value="Peptidoglycan-bd-like"/>
</dbReference>
<name>A0A0L6JSZ6_9FIRM</name>
<dbReference type="OrthoDB" id="529831at2"/>
<dbReference type="STRING" id="398512.Bccel_3821"/>
<dbReference type="Proteomes" id="UP000036923">
    <property type="component" value="Unassembled WGS sequence"/>
</dbReference>
<dbReference type="EMBL" id="LGTC01000001">
    <property type="protein sequence ID" value="KNY28547.1"/>
    <property type="molecule type" value="Genomic_DNA"/>
</dbReference>
<feature type="signal peptide" evidence="1">
    <location>
        <begin position="1"/>
        <end position="22"/>
    </location>
</feature>
<feature type="chain" id="PRO_5038661043" evidence="1">
    <location>
        <begin position="23"/>
        <end position="297"/>
    </location>
</feature>
<comment type="caution">
    <text evidence="3">The sequence shown here is derived from an EMBL/GenBank/DDBJ whole genome shotgun (WGS) entry which is preliminary data.</text>
</comment>
<accession>A0A0L6JSZ6</accession>
<dbReference type="Gene3D" id="1.10.101.10">
    <property type="entry name" value="PGBD-like superfamily/PGBD"/>
    <property type="match status" value="1"/>
</dbReference>
<gene>
    <name evidence="3" type="ORF">Bccel_3821</name>
</gene>
<reference evidence="4" key="1">
    <citation type="submission" date="2015-07" db="EMBL/GenBank/DDBJ databases">
        <title>Near-Complete Genome Sequence of the Cellulolytic Bacterium Bacteroides (Pseudobacteroides) cellulosolvens ATCC 35603.</title>
        <authorList>
            <person name="Dassa B."/>
            <person name="Utturkar S.M."/>
            <person name="Klingeman D.M."/>
            <person name="Hurt R.A."/>
            <person name="Keller M."/>
            <person name="Xu J."/>
            <person name="Reddy Y.H.K."/>
            <person name="Borovok I."/>
            <person name="Grinberg I.R."/>
            <person name="Lamed R."/>
            <person name="Zhivin O."/>
            <person name="Bayer E.A."/>
            <person name="Brown S.D."/>
        </authorList>
    </citation>
    <scope>NUCLEOTIDE SEQUENCE [LARGE SCALE GENOMIC DNA]</scope>
    <source>
        <strain evidence="4">DSM 2933</strain>
    </source>
</reference>
<dbReference type="InterPro" id="IPR036365">
    <property type="entry name" value="PGBD-like_sf"/>
</dbReference>
<proteinExistence type="predicted"/>
<evidence type="ECO:0000259" key="2">
    <source>
        <dbReference type="Pfam" id="PF01471"/>
    </source>
</evidence>
<evidence type="ECO:0000256" key="1">
    <source>
        <dbReference type="SAM" id="SignalP"/>
    </source>
</evidence>
<dbReference type="eggNOG" id="COG3409">
    <property type="taxonomic scope" value="Bacteria"/>
</dbReference>
<dbReference type="AlphaFoldDB" id="A0A0L6JSZ6"/>
<dbReference type="InterPro" id="IPR036366">
    <property type="entry name" value="PGBDSf"/>
</dbReference>